<comment type="similarity">
    <text evidence="1">Belongs to the LysR transcriptional regulatory family.</text>
</comment>
<dbReference type="Gene3D" id="1.10.10.10">
    <property type="entry name" value="Winged helix-like DNA-binding domain superfamily/Winged helix DNA-binding domain"/>
    <property type="match status" value="1"/>
</dbReference>
<dbReference type="InterPro" id="IPR005119">
    <property type="entry name" value="LysR_subst-bd"/>
</dbReference>
<dbReference type="InterPro" id="IPR000847">
    <property type="entry name" value="LysR_HTH_N"/>
</dbReference>
<protein>
    <submittedName>
        <fullName evidence="6">LysR family transcriptional regulator</fullName>
    </submittedName>
</protein>
<evidence type="ECO:0000256" key="1">
    <source>
        <dbReference type="ARBA" id="ARBA00009437"/>
    </source>
</evidence>
<dbReference type="Pfam" id="PF00126">
    <property type="entry name" value="HTH_1"/>
    <property type="match status" value="1"/>
</dbReference>
<proteinExistence type="inferred from homology"/>
<dbReference type="InterPro" id="IPR036390">
    <property type="entry name" value="WH_DNA-bd_sf"/>
</dbReference>
<reference evidence="6 7" key="1">
    <citation type="submission" date="2024-03" db="EMBL/GenBank/DDBJ databases">
        <title>Novel species of the genus Variovorax.</title>
        <authorList>
            <person name="Liu Q."/>
            <person name="Xin Y.-H."/>
        </authorList>
    </citation>
    <scope>NUCLEOTIDE SEQUENCE [LARGE SCALE GENOMIC DNA]</scope>
    <source>
        <strain evidence="6 7">KACC 18899</strain>
    </source>
</reference>
<dbReference type="InterPro" id="IPR036388">
    <property type="entry name" value="WH-like_DNA-bd_sf"/>
</dbReference>
<keyword evidence="2" id="KW-0805">Transcription regulation</keyword>
<keyword evidence="7" id="KW-1185">Reference proteome</keyword>
<dbReference type="PANTHER" id="PTHR30419">
    <property type="entry name" value="HTH-TYPE TRANSCRIPTIONAL REGULATOR YBHD"/>
    <property type="match status" value="1"/>
</dbReference>
<evidence type="ECO:0000256" key="4">
    <source>
        <dbReference type="ARBA" id="ARBA00023163"/>
    </source>
</evidence>
<dbReference type="Proteomes" id="UP001365846">
    <property type="component" value="Unassembled WGS sequence"/>
</dbReference>
<dbReference type="Pfam" id="PF03466">
    <property type="entry name" value="LysR_substrate"/>
    <property type="match status" value="1"/>
</dbReference>
<dbReference type="EMBL" id="JBBKZU010000021">
    <property type="protein sequence ID" value="MEJ8815593.1"/>
    <property type="molecule type" value="Genomic_DNA"/>
</dbReference>
<dbReference type="InterPro" id="IPR050950">
    <property type="entry name" value="HTH-type_LysR_regulators"/>
</dbReference>
<keyword evidence="4" id="KW-0804">Transcription</keyword>
<dbReference type="Gene3D" id="3.40.190.290">
    <property type="match status" value="1"/>
</dbReference>
<evidence type="ECO:0000259" key="5">
    <source>
        <dbReference type="PROSITE" id="PS50931"/>
    </source>
</evidence>
<evidence type="ECO:0000256" key="2">
    <source>
        <dbReference type="ARBA" id="ARBA00023015"/>
    </source>
</evidence>
<dbReference type="SUPFAM" id="SSF53850">
    <property type="entry name" value="Periplasmic binding protein-like II"/>
    <property type="match status" value="1"/>
</dbReference>
<feature type="domain" description="HTH lysR-type" evidence="5">
    <location>
        <begin position="1"/>
        <end position="58"/>
    </location>
</feature>
<dbReference type="PROSITE" id="PS50931">
    <property type="entry name" value="HTH_LYSR"/>
    <property type="match status" value="1"/>
</dbReference>
<dbReference type="RefSeq" id="WP_340360793.1">
    <property type="nucleotide sequence ID" value="NZ_JBBKZU010000021.1"/>
</dbReference>
<sequence length="323" mass="35522">MKLHQLRYLIAIAADGSIRAAARSLGVTQATVTQGLRELEAGCQVALLTRGSGGISLTAAGQELLEHAQRMMAQLRHAEEALARHRDADSPQHLALGITPWVGQTLLAHVLPPFRAELPHVQLELFDGLSRLSLPLLRDGSLDLMIGRIPPPEAMEGLQASVLFTYDLTVVARRDHPRAGARSIAELLDQDWILNFTPSERAAVMDNLFGQHGHEAPRHRIHLAHSAALSMTLVQQTDMLSLCPWPLVETEGRHSGLVPLQLRERFHPSRVGVVRRANEALPHAASRFLAHFTEQTRACLASGDPRMKRVFRSVELLAEEPAG</sequence>
<name>A0ABU8VPX4_9BURK</name>
<evidence type="ECO:0000256" key="3">
    <source>
        <dbReference type="ARBA" id="ARBA00023125"/>
    </source>
</evidence>
<keyword evidence="3" id="KW-0238">DNA-binding</keyword>
<accession>A0ABU8VPX4</accession>
<organism evidence="6 7">
    <name type="scientific">Variovorax ureilyticus</name>
    <dbReference type="NCBI Taxonomy" id="1836198"/>
    <lineage>
        <taxon>Bacteria</taxon>
        <taxon>Pseudomonadati</taxon>
        <taxon>Pseudomonadota</taxon>
        <taxon>Betaproteobacteria</taxon>
        <taxon>Burkholderiales</taxon>
        <taxon>Comamonadaceae</taxon>
        <taxon>Variovorax</taxon>
    </lineage>
</organism>
<dbReference type="PANTHER" id="PTHR30419:SF30">
    <property type="entry name" value="LYSR FAMILY TRANSCRIPTIONAL REGULATOR"/>
    <property type="match status" value="1"/>
</dbReference>
<dbReference type="SUPFAM" id="SSF46785">
    <property type="entry name" value="Winged helix' DNA-binding domain"/>
    <property type="match status" value="1"/>
</dbReference>
<gene>
    <name evidence="6" type="ORF">WKW77_31330</name>
</gene>
<evidence type="ECO:0000313" key="6">
    <source>
        <dbReference type="EMBL" id="MEJ8815593.1"/>
    </source>
</evidence>
<evidence type="ECO:0000313" key="7">
    <source>
        <dbReference type="Proteomes" id="UP001365846"/>
    </source>
</evidence>
<comment type="caution">
    <text evidence="6">The sequence shown here is derived from an EMBL/GenBank/DDBJ whole genome shotgun (WGS) entry which is preliminary data.</text>
</comment>